<reference evidence="2 3" key="1">
    <citation type="submission" date="2024-02" db="EMBL/GenBank/DDBJ databases">
        <title>A nitrogen-fixing paenibacillus bacterium.</title>
        <authorList>
            <person name="Zhang W.L."/>
            <person name="Chen S.F."/>
        </authorList>
    </citation>
    <scope>NUCLEOTIDE SEQUENCE [LARGE SCALE GENOMIC DNA]</scope>
    <source>
        <strain evidence="2 3">M1</strain>
    </source>
</reference>
<evidence type="ECO:0000313" key="2">
    <source>
        <dbReference type="EMBL" id="MEF2968826.1"/>
    </source>
</evidence>
<gene>
    <name evidence="1" type="ORF">V3851_21120</name>
    <name evidence="2" type="ORF">V3851_23810</name>
</gene>
<comment type="caution">
    <text evidence="2">The sequence shown here is derived from an EMBL/GenBank/DDBJ whole genome shotgun (WGS) entry which is preliminary data.</text>
</comment>
<evidence type="ECO:0000313" key="3">
    <source>
        <dbReference type="Proteomes" id="UP001306950"/>
    </source>
</evidence>
<dbReference type="RefSeq" id="WP_331848522.1">
    <property type="nucleotide sequence ID" value="NZ_JAZHPZ010000014.1"/>
</dbReference>
<protein>
    <submittedName>
        <fullName evidence="2">Uncharacterized protein</fullName>
    </submittedName>
</protein>
<dbReference type="EMBL" id="JAZHPZ010000014">
    <property type="protein sequence ID" value="MEF2968339.1"/>
    <property type="molecule type" value="Genomic_DNA"/>
</dbReference>
<organism evidence="2 3">
    <name type="scientific">Paenibacillus haidiansis</name>
    <dbReference type="NCBI Taxonomy" id="1574488"/>
    <lineage>
        <taxon>Bacteria</taxon>
        <taxon>Bacillati</taxon>
        <taxon>Bacillota</taxon>
        <taxon>Bacilli</taxon>
        <taxon>Bacillales</taxon>
        <taxon>Paenibacillaceae</taxon>
        <taxon>Paenibacillus</taxon>
    </lineage>
</organism>
<name>A0ABU7VYI4_9BACL</name>
<dbReference type="Proteomes" id="UP001306950">
    <property type="component" value="Unassembled WGS sequence"/>
</dbReference>
<keyword evidence="3" id="KW-1185">Reference proteome</keyword>
<accession>A0ABU7VYI4</accession>
<dbReference type="EMBL" id="JAZHPZ010000019">
    <property type="protein sequence ID" value="MEF2968826.1"/>
    <property type="molecule type" value="Genomic_DNA"/>
</dbReference>
<proteinExistence type="predicted"/>
<evidence type="ECO:0000313" key="1">
    <source>
        <dbReference type="EMBL" id="MEF2968339.1"/>
    </source>
</evidence>
<sequence length="158" mass="17706">MSLSNEEEPIFDPKKFQWTDRLGCINALASECADNGNKFDLAVRTIDLRSYCFNANKMTVKQRTALKREVSKRVKDIQIMRESAEVGDIVLVSKMVPNPLLGGYLREGSKPVEAVVVSKIRLSSSFRYQVKRLADQVNQEGNGHMIKGIIRKASESAS</sequence>